<evidence type="ECO:0008006" key="3">
    <source>
        <dbReference type="Google" id="ProtNLM"/>
    </source>
</evidence>
<evidence type="ECO:0000313" key="2">
    <source>
        <dbReference type="Proteomes" id="UP000019276"/>
    </source>
</evidence>
<organism evidence="1 2">
    <name type="scientific">Catenovulum agarivorans DS-2</name>
    <dbReference type="NCBI Taxonomy" id="1328313"/>
    <lineage>
        <taxon>Bacteria</taxon>
        <taxon>Pseudomonadati</taxon>
        <taxon>Pseudomonadota</taxon>
        <taxon>Gammaproteobacteria</taxon>
        <taxon>Alteromonadales</taxon>
        <taxon>Alteromonadaceae</taxon>
        <taxon>Catenovulum</taxon>
    </lineage>
</organism>
<comment type="caution">
    <text evidence="1">The sequence shown here is derived from an EMBL/GenBank/DDBJ whole genome shotgun (WGS) entry which is preliminary data.</text>
</comment>
<dbReference type="STRING" id="1328313.DS2_03200"/>
<dbReference type="SUPFAM" id="SSF53850">
    <property type="entry name" value="Periplasmic binding protein-like II"/>
    <property type="match status" value="1"/>
</dbReference>
<dbReference type="AlphaFoldDB" id="W7QR59"/>
<protein>
    <recommendedName>
        <fullName evidence="3">Solute-binding protein family 3/N-terminal domain-containing protein</fullName>
    </recommendedName>
</protein>
<sequence>MTIFFVAIWTQATAFAFGTLFTYMGNESVEDERNNYDKRLLELALEKTVAEYGPFAMVPTSKGINLSRIIKLAEANHFNNFFFKFSVTDEMLSKFLSIQIPIDRGVVGYRIAFVHQQNQYAFANVNSLKSLTDYSIIQGIGWLDTQILHHNKLSVFQVSNYNSMFAMVERKRVDLFFRGINEITHEFDDFSIAYNNLRIEPHLLLVYPLPRFFMTSKDNGKNAERVELGLKRAWQDGSFVALWREHHLASIKKVNLSERKIIRLDNPFIKTLPSNYTQYNFTIDELITEPKANKN</sequence>
<name>W7QR59_9ALTE</name>
<dbReference type="EMBL" id="ARZY01000004">
    <property type="protein sequence ID" value="EWH11482.1"/>
    <property type="molecule type" value="Genomic_DNA"/>
</dbReference>
<dbReference type="eggNOG" id="COG0834">
    <property type="taxonomic scope" value="Bacteria"/>
</dbReference>
<dbReference type="Proteomes" id="UP000019276">
    <property type="component" value="Unassembled WGS sequence"/>
</dbReference>
<reference evidence="1 2" key="1">
    <citation type="journal article" date="2014" name="Genome Announc.">
        <title>Draft Genome Sequence of the Agar-Degrading Bacterium Catenovulum sp. Strain DS-2, Isolated from Intestines of Haliotis diversicolor.</title>
        <authorList>
            <person name="Shan D."/>
            <person name="Li X."/>
            <person name="Gu Z."/>
            <person name="Wei G."/>
            <person name="Gao Z."/>
            <person name="Shao Z."/>
        </authorList>
    </citation>
    <scope>NUCLEOTIDE SEQUENCE [LARGE SCALE GENOMIC DNA]</scope>
    <source>
        <strain evidence="1 2">DS-2</strain>
    </source>
</reference>
<keyword evidence="2" id="KW-1185">Reference proteome</keyword>
<evidence type="ECO:0000313" key="1">
    <source>
        <dbReference type="EMBL" id="EWH11482.1"/>
    </source>
</evidence>
<gene>
    <name evidence="1" type="ORF">DS2_03200</name>
</gene>
<proteinExistence type="predicted"/>
<accession>W7QR59</accession>